<feature type="domain" description="Reverse transcriptase" evidence="2">
    <location>
        <begin position="514"/>
        <end position="788"/>
    </location>
</feature>
<evidence type="ECO:0000313" key="3">
    <source>
        <dbReference type="Ensembl" id="ENSACAP00000029673.1"/>
    </source>
</evidence>
<dbReference type="SUPFAM" id="SSF56219">
    <property type="entry name" value="DNase I-like"/>
    <property type="match status" value="1"/>
</dbReference>
<dbReference type="Proteomes" id="UP000001646">
    <property type="component" value="Chromosome 2"/>
</dbReference>
<dbReference type="PANTHER" id="PTHR31635">
    <property type="entry name" value="REVERSE TRANSCRIPTASE DOMAIN-CONTAINING PROTEIN-RELATED"/>
    <property type="match status" value="1"/>
</dbReference>
<dbReference type="GO" id="GO:0003824">
    <property type="term" value="F:catalytic activity"/>
    <property type="evidence" value="ECO:0007669"/>
    <property type="project" value="InterPro"/>
</dbReference>
<dbReference type="Ensembl" id="ENSACAT00000039466.1">
    <property type="protein sequence ID" value="ENSACAP00000029673.1"/>
    <property type="gene ID" value="ENSACAG00000040386.1"/>
</dbReference>
<keyword evidence="4" id="KW-1185">Reference proteome</keyword>
<accession>A0A803T383</accession>
<keyword evidence="1" id="KW-0175">Coiled coil</keyword>
<dbReference type="InterPro" id="IPR043502">
    <property type="entry name" value="DNA/RNA_pol_sf"/>
</dbReference>
<dbReference type="GeneTree" id="ENSGT01150000286916"/>
<dbReference type="CDD" id="cd01650">
    <property type="entry name" value="RT_nLTR_like"/>
    <property type="match status" value="1"/>
</dbReference>
<sequence>MYPGPQAVQKEPIMVLSDFKCNLKFYSNNINGLNLPSKRKEVMNSLRRGRFDVIALQETHISQRFGAHLINKNLGREFISSDKNKKRGVVLYVNDQIQSTFQFKDEEGRFVAALVTYNSHKILIVNIYAPNGPKRKFISDLKKNIAVSVYDHLIILGDFNGIMDIKLDTTKVFKNKKNEKGRLLPPNFQKLREEFDLRDVWRLKNPDSRDYTFYSGRCKSWARIDMIWVSNSLCTKIDKIDILPRNKSDHSPITMLINYKKTIKKWRFDDNLLKKEMDIIKNKKLTNEFFELNWQSETRIQVTWDAYKAVIRGYLIQQKIEKNKVKFQKLNEINKEITQIENELKKCPQKLSLEKRRITLINNKKNLELEHTATQLKFIKRYNFENANKPGAWLARKARKKRQKQLITKITDDNIAYLSDEEILGKFREFYTKLYKKEEIKLDDISEYLNTLKLQKISDSQREYLNKDITEKEIRNAIKSMKPNKAPGPDGFTLSFYRVLEEELVPFLVKIMNAALKDKIIPESWTKAEVIAIPKDSADTTDVRNYRPISLLNIDYKLFTTILANRLKTFLENWIGREQNGFLPGRQLQDNVRCILDVIEYYEFNHQREVALLAIDAEKAFDNLNWNFFKLLGRELDLGYNFMSAIEAIYNKQSARVIINGHQSEEFNIEKGTRQGCPLSPLIFIFAVDILIRNIRRDEQLKGLKIKKEEVKIRAFADDLICVIEEPKNNLNIWLKEIEKFGKVAGFYINKEKTKILTKNVTKKNKELIQEKSGIKVTSKIRYLGIWITAKNAQLLENNYLSKWQEIRKDLQQWQHLKISLLGRISLVKMNVLPKLLYLFQNLPIIRNQKLFKEWKRDISKFIWKNKKTRINFTIMKDSPKRGGFGLPDFQLYFEACALQWIKEWVTLEKEDLLNLEGFDLRRGWHAYLGYDKRSIEKNFGNHFIRSALIKIWEKYKVQFYYNKLPLWISTLEANQRKLLGWSVWPTYKDVLTRIQGTYELKPKEEIKQKFPNMSWFQYAQIKEQFSKDKINGFGSLNNAWDKIISLKEKMISRIYTIVLEGSTQMVGIKNCMVKWARNIGRPIRLEEWETIWNKKLKYTYASDLKENWYKIFHRWYITPKKLGKMYKNYDNKCWKCKTQIGSFYHTWWTCDKTKKFWKMIHAEIQTILDKQFPLKPEYYLLGITDTSLNFDSNDDILFTYCITAARMTFAKHWKNEETPKKISWLNKLNEIRDMDKLTFLLRTTRGKSIRETNWGKVEEYLNNY</sequence>
<protein>
    <recommendedName>
        <fullName evidence="2">Reverse transcriptase domain-containing protein</fullName>
    </recommendedName>
</protein>
<reference evidence="3" key="3">
    <citation type="submission" date="2025-09" db="UniProtKB">
        <authorList>
            <consortium name="Ensembl"/>
        </authorList>
    </citation>
    <scope>IDENTIFICATION</scope>
</reference>
<evidence type="ECO:0000256" key="1">
    <source>
        <dbReference type="SAM" id="Coils"/>
    </source>
</evidence>
<feature type="coiled-coil region" evidence="1">
    <location>
        <begin position="323"/>
        <end position="370"/>
    </location>
</feature>
<reference evidence="3" key="2">
    <citation type="submission" date="2025-08" db="UniProtKB">
        <authorList>
            <consortium name="Ensembl"/>
        </authorList>
    </citation>
    <scope>IDENTIFICATION</scope>
</reference>
<proteinExistence type="predicted"/>
<dbReference type="AlphaFoldDB" id="A0A803T383"/>
<organism evidence="3 4">
    <name type="scientific">Anolis carolinensis</name>
    <name type="common">Green anole</name>
    <name type="synonym">American chameleon</name>
    <dbReference type="NCBI Taxonomy" id="28377"/>
    <lineage>
        <taxon>Eukaryota</taxon>
        <taxon>Metazoa</taxon>
        <taxon>Chordata</taxon>
        <taxon>Craniata</taxon>
        <taxon>Vertebrata</taxon>
        <taxon>Euteleostomi</taxon>
        <taxon>Lepidosauria</taxon>
        <taxon>Squamata</taxon>
        <taxon>Bifurcata</taxon>
        <taxon>Unidentata</taxon>
        <taxon>Episquamata</taxon>
        <taxon>Toxicofera</taxon>
        <taxon>Iguania</taxon>
        <taxon>Dactyloidae</taxon>
        <taxon>Anolis</taxon>
    </lineage>
</organism>
<dbReference type="PROSITE" id="PS50878">
    <property type="entry name" value="RT_POL"/>
    <property type="match status" value="1"/>
</dbReference>
<dbReference type="Pfam" id="PF00078">
    <property type="entry name" value="RVT_1"/>
    <property type="match status" value="1"/>
</dbReference>
<evidence type="ECO:0000313" key="4">
    <source>
        <dbReference type="Proteomes" id="UP000001646"/>
    </source>
</evidence>
<name>A0A803T383_ANOCA</name>
<dbReference type="Gene3D" id="3.60.10.10">
    <property type="entry name" value="Endonuclease/exonuclease/phosphatase"/>
    <property type="match status" value="1"/>
</dbReference>
<dbReference type="Pfam" id="PF03372">
    <property type="entry name" value="Exo_endo_phos"/>
    <property type="match status" value="1"/>
</dbReference>
<dbReference type="InterPro" id="IPR000477">
    <property type="entry name" value="RT_dom"/>
</dbReference>
<dbReference type="CDD" id="cd09076">
    <property type="entry name" value="L1-EN"/>
    <property type="match status" value="1"/>
</dbReference>
<dbReference type="InterPro" id="IPR005135">
    <property type="entry name" value="Endo/exonuclease/phosphatase"/>
</dbReference>
<dbReference type="PANTHER" id="PTHR31635:SF196">
    <property type="entry name" value="REVERSE TRANSCRIPTASE DOMAIN-CONTAINING PROTEIN-RELATED"/>
    <property type="match status" value="1"/>
</dbReference>
<dbReference type="InterPro" id="IPR036691">
    <property type="entry name" value="Endo/exonu/phosph_ase_sf"/>
</dbReference>
<dbReference type="InParanoid" id="A0A803T383"/>
<reference evidence="3 4" key="1">
    <citation type="submission" date="2009-12" db="EMBL/GenBank/DDBJ databases">
        <title>The Genome Sequence of Anolis carolinensis (Green Anole Lizard).</title>
        <authorList>
            <consortium name="The Genome Sequencing Platform"/>
            <person name="Di Palma F."/>
            <person name="Alfoldi J."/>
            <person name="Heiman D."/>
            <person name="Young S."/>
            <person name="Grabherr M."/>
            <person name="Johnson J."/>
            <person name="Lander E.S."/>
            <person name="Lindblad-Toh K."/>
        </authorList>
    </citation>
    <scope>NUCLEOTIDE SEQUENCE [LARGE SCALE GENOMIC DNA]</scope>
    <source>
        <strain evidence="3 4">JBL SC #1</strain>
    </source>
</reference>
<evidence type="ECO:0000259" key="2">
    <source>
        <dbReference type="PROSITE" id="PS50878"/>
    </source>
</evidence>
<dbReference type="SUPFAM" id="SSF56672">
    <property type="entry name" value="DNA/RNA polymerases"/>
    <property type="match status" value="1"/>
</dbReference>